<dbReference type="EMBL" id="MUIZ01000009">
    <property type="protein sequence ID" value="OUK02858.1"/>
    <property type="molecule type" value="Genomic_DNA"/>
</dbReference>
<protein>
    <submittedName>
        <fullName evidence="2">Uncharacterized protein</fullName>
    </submittedName>
</protein>
<feature type="transmembrane region" description="Helical" evidence="1">
    <location>
        <begin position="221"/>
        <end position="243"/>
    </location>
</feature>
<dbReference type="AlphaFoldDB" id="A0A252CAS6"/>
<keyword evidence="1" id="KW-0812">Transmembrane</keyword>
<proteinExistence type="predicted"/>
<gene>
    <name evidence="2" type="ORF">BZZ03_10510</name>
</gene>
<sequence length="251" mass="29613">MSKHLEFIKKPITDIIDEAISSCSGINDGIETFPLGDYVMHSLFLKMTGFQEQKMKCIAWDMATEDFEYRRKLLYGSNYGEYSDYKSKKDIYSNLIKLIQKLDKGLNIQGAYRTQLLKESENFVTETFKGTVLSRMKQKEFDFFCNFIKTPNNKLFDIKQICPDDKNIGAFNHIFQSELRDFYTDSLYKQRNRLAHNTLSYQNNLPTLNLLLEENYDQDNYFVWFTVLIIIDKIFIDLFSTYLDLLDSAVY</sequence>
<comment type="caution">
    <text evidence="2">The sequence shown here is derived from an EMBL/GenBank/DDBJ whole genome shotgun (WGS) entry which is preliminary data.</text>
</comment>
<evidence type="ECO:0000313" key="2">
    <source>
        <dbReference type="EMBL" id="OUK02858.1"/>
    </source>
</evidence>
<dbReference type="RefSeq" id="WP_086583256.1">
    <property type="nucleotide sequence ID" value="NZ_MUIZ01000009.1"/>
</dbReference>
<evidence type="ECO:0000313" key="3">
    <source>
        <dbReference type="Proteomes" id="UP000194606"/>
    </source>
</evidence>
<keyword evidence="1" id="KW-1133">Transmembrane helix</keyword>
<keyword evidence="1" id="KW-0472">Membrane</keyword>
<dbReference type="Proteomes" id="UP000194606">
    <property type="component" value="Unassembled WGS sequence"/>
</dbReference>
<accession>A0A252CAS6</accession>
<evidence type="ECO:0000256" key="1">
    <source>
        <dbReference type="SAM" id="Phobius"/>
    </source>
</evidence>
<name>A0A252CAS6_9LACT</name>
<organism evidence="2 3">
    <name type="scientific">Lactococcus petauri</name>
    <dbReference type="NCBI Taxonomy" id="1940789"/>
    <lineage>
        <taxon>Bacteria</taxon>
        <taxon>Bacillati</taxon>
        <taxon>Bacillota</taxon>
        <taxon>Bacilli</taxon>
        <taxon>Lactobacillales</taxon>
        <taxon>Streptococcaceae</taxon>
        <taxon>Lactococcus</taxon>
    </lineage>
</organism>
<reference evidence="2 3" key="1">
    <citation type="submission" date="2017-02" db="EMBL/GenBank/DDBJ databases">
        <authorList>
            <person name="Peterson S.W."/>
        </authorList>
    </citation>
    <scope>NUCLEOTIDE SEQUENCE [LARGE SCALE GENOMIC DNA]</scope>
    <source>
        <strain evidence="2">159469</strain>
    </source>
</reference>